<organism evidence="1 2">
    <name type="scientific">Miniphocaeibacter halophilus</name>
    <dbReference type="NCBI Taxonomy" id="2931922"/>
    <lineage>
        <taxon>Bacteria</taxon>
        <taxon>Bacillati</taxon>
        <taxon>Bacillota</taxon>
        <taxon>Tissierellia</taxon>
        <taxon>Tissierellales</taxon>
        <taxon>Peptoniphilaceae</taxon>
        <taxon>Miniphocaeibacter</taxon>
    </lineage>
</organism>
<gene>
    <name evidence="1" type="ORF">JFY71_02930</name>
</gene>
<keyword evidence="2" id="KW-1185">Reference proteome</keyword>
<evidence type="ECO:0000313" key="1">
    <source>
        <dbReference type="EMBL" id="QQK08508.1"/>
    </source>
</evidence>
<evidence type="ECO:0000313" key="2">
    <source>
        <dbReference type="Proteomes" id="UP000595814"/>
    </source>
</evidence>
<reference evidence="1 2" key="1">
    <citation type="journal article" date="2022" name="Int. J. Syst. Evol. Microbiol.">
        <title>Miniphocaeibacter halophilus sp. nov., an ammonium-tolerant acetate-producing bacterium isolated from a biogas system.</title>
        <authorList>
            <person name="Schnurer A."/>
            <person name="Singh A."/>
            <person name="Bi S."/>
            <person name="Qiao W."/>
            <person name="Westerholm M."/>
        </authorList>
    </citation>
    <scope>NUCLEOTIDE SEQUENCE [LARGE SCALE GENOMIC DNA]</scope>
    <source>
        <strain evidence="1 2">AMB_01</strain>
    </source>
</reference>
<accession>A0AC61N028</accession>
<dbReference type="Proteomes" id="UP000595814">
    <property type="component" value="Chromosome"/>
</dbReference>
<sequence length="251" mass="30385">MNLKSIKNRIYADYFMPSRLDEYNEMLKEFINNDFKFITIDDYHKNRYGNDEKIIILRHDIDSDLKIARKMFEIEDRYNIKSTYYFRLKTIDIEFMKHLSKKGIEVGYHFEEIATFAKKNKLKTKEEVYSNLNRIVEEFEKNLMYFKDLGIDVKSVSSHGDWKNRELDVRNLELINDNLLKKFHIIEAYSIEDDLDFRIMDNPYPTKWVGGNPREILQNNYKKSLLLVHPRSWDSCFHTRLKEDLGRLLRK</sequence>
<name>A0AC61N028_9FIRM</name>
<dbReference type="EMBL" id="CP066744">
    <property type="protein sequence ID" value="QQK08508.1"/>
    <property type="molecule type" value="Genomic_DNA"/>
</dbReference>
<proteinExistence type="predicted"/>
<protein>
    <submittedName>
        <fullName evidence="1">Uncharacterized protein</fullName>
    </submittedName>
</protein>